<gene>
    <name evidence="1" type="ORF">OE229_09175</name>
</gene>
<dbReference type="EMBL" id="CP106879">
    <property type="protein sequence ID" value="UYC79326.1"/>
    <property type="molecule type" value="Genomic_DNA"/>
</dbReference>
<sequence>MQLRKRERARALSDLHEHLTTGETAHARDTLGTLLYSKQYQRKVKRLDAISSYFRLIWAVQHARNVFDRYKLDWSLRVSPDTFLARSRFRRRWRTKQAREIANALTWNLREIEENLNRFHYEYSEHWAVEDDDAWQELLINSR</sequence>
<reference evidence="1" key="1">
    <citation type="submission" date="2022-09" db="EMBL/GenBank/DDBJ databases">
        <title>Taxonomy of Curtobacterium flaccumfaciens.</title>
        <authorList>
            <person name="Osdaghi E."/>
            <person name="Taghavi S.M."/>
            <person name="Hamidizade M."/>
            <person name="Abachi H."/>
            <person name="Fazliarab A."/>
            <person name="Baeyen S."/>
            <person name="Portier P."/>
            <person name="Van Vaerenbergh J."/>
            <person name="Jacques M.-A."/>
        </authorList>
    </citation>
    <scope>NUCLEOTIDE SEQUENCE</scope>
    <source>
        <strain evidence="1">AGQB46</strain>
    </source>
</reference>
<proteinExistence type="predicted"/>
<evidence type="ECO:0000313" key="2">
    <source>
        <dbReference type="Proteomes" id="UP001062223"/>
    </source>
</evidence>
<protein>
    <submittedName>
        <fullName evidence="1">Uncharacterized protein</fullName>
    </submittedName>
</protein>
<organism evidence="1 2">
    <name type="scientific">Curtobacterium poinsettiae</name>
    <dbReference type="NCBI Taxonomy" id="159612"/>
    <lineage>
        <taxon>Bacteria</taxon>
        <taxon>Bacillati</taxon>
        <taxon>Actinomycetota</taxon>
        <taxon>Actinomycetes</taxon>
        <taxon>Micrococcales</taxon>
        <taxon>Microbacteriaceae</taxon>
        <taxon>Curtobacterium</taxon>
    </lineage>
</organism>
<name>A0A9Q9T241_9MICO</name>
<dbReference type="KEGG" id="cpoi:OE229_09175"/>
<dbReference type="RefSeq" id="WP_262137562.1">
    <property type="nucleotide sequence ID" value="NZ_CP106879.1"/>
</dbReference>
<evidence type="ECO:0000313" key="1">
    <source>
        <dbReference type="EMBL" id="UYC79326.1"/>
    </source>
</evidence>
<dbReference type="Proteomes" id="UP001062223">
    <property type="component" value="Chromosome"/>
</dbReference>
<accession>A0A9Q9T241</accession>
<dbReference type="AlphaFoldDB" id="A0A9Q9T241"/>